<dbReference type="Proteomes" id="UP000245207">
    <property type="component" value="Unassembled WGS sequence"/>
</dbReference>
<reference evidence="3 4" key="1">
    <citation type="journal article" date="2018" name="Mol. Plant">
        <title>The genome of Artemisia annua provides insight into the evolution of Asteraceae family and artemisinin biosynthesis.</title>
        <authorList>
            <person name="Shen Q."/>
            <person name="Zhang L."/>
            <person name="Liao Z."/>
            <person name="Wang S."/>
            <person name="Yan T."/>
            <person name="Shi P."/>
            <person name="Liu M."/>
            <person name="Fu X."/>
            <person name="Pan Q."/>
            <person name="Wang Y."/>
            <person name="Lv Z."/>
            <person name="Lu X."/>
            <person name="Zhang F."/>
            <person name="Jiang W."/>
            <person name="Ma Y."/>
            <person name="Chen M."/>
            <person name="Hao X."/>
            <person name="Li L."/>
            <person name="Tang Y."/>
            <person name="Lv G."/>
            <person name="Zhou Y."/>
            <person name="Sun X."/>
            <person name="Brodelius P.E."/>
            <person name="Rose J.K.C."/>
            <person name="Tang K."/>
        </authorList>
    </citation>
    <scope>NUCLEOTIDE SEQUENCE [LARGE SCALE GENOMIC DNA]</scope>
    <source>
        <strain evidence="4">cv. Huhao1</strain>
        <tissue evidence="3">Leaf</tissue>
    </source>
</reference>
<dbReference type="PANTHER" id="PTHR43296:SF2">
    <property type="entry name" value="PEROXISOMAL 2,4-DIENOYL-COA REDUCTASE [(3E)-ENOYL-COA-PRODUCING]"/>
    <property type="match status" value="1"/>
</dbReference>
<dbReference type="GO" id="GO:0009062">
    <property type="term" value="P:fatty acid catabolic process"/>
    <property type="evidence" value="ECO:0007669"/>
    <property type="project" value="InterPro"/>
</dbReference>
<protein>
    <submittedName>
        <fullName evidence="3">Glucose/ribitol dehydrogenase</fullName>
    </submittedName>
</protein>
<evidence type="ECO:0000313" key="3">
    <source>
        <dbReference type="EMBL" id="PWA48289.1"/>
    </source>
</evidence>
<name>A0A2U1LH15_ARTAN</name>
<dbReference type="OrthoDB" id="1393670at2759"/>
<evidence type="ECO:0000256" key="2">
    <source>
        <dbReference type="ARBA" id="ARBA00023002"/>
    </source>
</evidence>
<keyword evidence="2" id="KW-0560">Oxidoreductase</keyword>
<gene>
    <name evidence="3" type="ORF">CTI12_AA492420</name>
</gene>
<keyword evidence="1" id="KW-0521">NADP</keyword>
<dbReference type="Gene3D" id="3.40.50.720">
    <property type="entry name" value="NAD(P)-binding Rossmann-like Domain"/>
    <property type="match status" value="1"/>
</dbReference>
<dbReference type="InterPro" id="IPR045017">
    <property type="entry name" value="DECR2-like"/>
</dbReference>
<proteinExistence type="predicted"/>
<dbReference type="GO" id="GO:0008670">
    <property type="term" value="F:2,4-dienoyl-CoA reductase (NADPH) activity"/>
    <property type="evidence" value="ECO:0007669"/>
    <property type="project" value="InterPro"/>
</dbReference>
<dbReference type="GO" id="GO:0005777">
    <property type="term" value="C:peroxisome"/>
    <property type="evidence" value="ECO:0007669"/>
    <property type="project" value="TreeGrafter"/>
</dbReference>
<dbReference type="InterPro" id="IPR036291">
    <property type="entry name" value="NAD(P)-bd_dom_sf"/>
</dbReference>
<dbReference type="EMBL" id="PKPP01009423">
    <property type="protein sequence ID" value="PWA48289.1"/>
    <property type="molecule type" value="Genomic_DNA"/>
</dbReference>
<keyword evidence="4" id="KW-1185">Reference proteome</keyword>
<comment type="caution">
    <text evidence="3">The sequence shown here is derived from an EMBL/GenBank/DDBJ whole genome shotgun (WGS) entry which is preliminary data.</text>
</comment>
<accession>A0A2U1LH15</accession>
<dbReference type="STRING" id="35608.A0A2U1LH15"/>
<dbReference type="SUPFAM" id="SSF51735">
    <property type="entry name" value="NAD(P)-binding Rossmann-fold domains"/>
    <property type="match status" value="1"/>
</dbReference>
<organism evidence="3 4">
    <name type="scientific">Artemisia annua</name>
    <name type="common">Sweet wormwood</name>
    <dbReference type="NCBI Taxonomy" id="35608"/>
    <lineage>
        <taxon>Eukaryota</taxon>
        <taxon>Viridiplantae</taxon>
        <taxon>Streptophyta</taxon>
        <taxon>Embryophyta</taxon>
        <taxon>Tracheophyta</taxon>
        <taxon>Spermatophyta</taxon>
        <taxon>Magnoliopsida</taxon>
        <taxon>eudicotyledons</taxon>
        <taxon>Gunneridae</taxon>
        <taxon>Pentapetalae</taxon>
        <taxon>asterids</taxon>
        <taxon>campanulids</taxon>
        <taxon>Asterales</taxon>
        <taxon>Asteraceae</taxon>
        <taxon>Asteroideae</taxon>
        <taxon>Anthemideae</taxon>
        <taxon>Artemisiinae</taxon>
        <taxon>Artemisia</taxon>
    </lineage>
</organism>
<evidence type="ECO:0000313" key="4">
    <source>
        <dbReference type="Proteomes" id="UP000245207"/>
    </source>
</evidence>
<evidence type="ECO:0000256" key="1">
    <source>
        <dbReference type="ARBA" id="ARBA00022857"/>
    </source>
</evidence>
<dbReference type="AlphaFoldDB" id="A0A2U1LH15"/>
<dbReference type="PANTHER" id="PTHR43296">
    <property type="entry name" value="PEROXISOMAL 2,4-DIENOYL-COA REDUCTASE"/>
    <property type="match status" value="1"/>
</dbReference>
<sequence length="87" mass="9670">MRKLGPDEIESKRTKEVMPLFKLGEKSDIAFAALYLASNAGNYVNRTTLIVDGGQWSSRPSHMAKDEVKMISRLVEKCTRAAPSSKL</sequence>